<keyword evidence="2" id="KW-1185">Reference proteome</keyword>
<reference evidence="1 2" key="1">
    <citation type="submission" date="2018-07" db="EMBL/GenBank/DDBJ databases">
        <title>Venubactetium sediminum gen. nov., sp. nov., isolated from a marine solar saltern.</title>
        <authorList>
            <person name="Wang S."/>
        </authorList>
    </citation>
    <scope>NUCLEOTIDE SEQUENCE [LARGE SCALE GENOMIC DNA]</scope>
    <source>
        <strain evidence="1 2">WD2A32</strain>
    </source>
</reference>
<dbReference type="EMBL" id="QPMH01000013">
    <property type="protein sequence ID" value="RDD61264.1"/>
    <property type="molecule type" value="Genomic_DNA"/>
</dbReference>
<accession>A0A369T9T9</accession>
<gene>
    <name evidence="1" type="ORF">DRB17_13400</name>
</gene>
<dbReference type="AlphaFoldDB" id="A0A369T9T9"/>
<organism evidence="1 2">
    <name type="scientific">Ferruginivarius sediminum</name>
    <dbReference type="NCBI Taxonomy" id="2661937"/>
    <lineage>
        <taxon>Bacteria</taxon>
        <taxon>Pseudomonadati</taxon>
        <taxon>Pseudomonadota</taxon>
        <taxon>Alphaproteobacteria</taxon>
        <taxon>Rhodospirillales</taxon>
        <taxon>Rhodospirillaceae</taxon>
        <taxon>Ferruginivarius</taxon>
    </lineage>
</organism>
<protein>
    <recommendedName>
        <fullName evidence="3">Class I SAM-dependent methyltransferase</fullName>
    </recommendedName>
</protein>
<comment type="caution">
    <text evidence="1">The sequence shown here is derived from an EMBL/GenBank/DDBJ whole genome shotgun (WGS) entry which is preliminary data.</text>
</comment>
<evidence type="ECO:0000313" key="2">
    <source>
        <dbReference type="Proteomes" id="UP000253941"/>
    </source>
</evidence>
<dbReference type="Proteomes" id="UP000253941">
    <property type="component" value="Unassembled WGS sequence"/>
</dbReference>
<evidence type="ECO:0000313" key="1">
    <source>
        <dbReference type="EMBL" id="RDD61264.1"/>
    </source>
</evidence>
<sequence length="278" mass="30638">MYDKPDCGAYYRAMREVGYGTPRHLMPIARAALAEVVRLRGEVAPVVLEFGCGYGIGSAMLRHDVTLDEVLRRYASPEMQGLSTLELADNDWDWFAARRRPGPHPHVAGLDKAGYALAYGHATGIFDEIFREDLQQESPSRPLARRLSRCAMIIEVGASAHLLPNALDRILACVGQPAPWFVMSPVQGGDFGIAIERLEAAGLRVERLPIPPFVHRRFLDDGERARTLESLRARGLDPSRTESSDSLHAQIYIARQPGECTPFGDWAHKAADSVPVGA</sequence>
<evidence type="ECO:0008006" key="3">
    <source>
        <dbReference type="Google" id="ProtNLM"/>
    </source>
</evidence>
<proteinExistence type="predicted"/>
<name>A0A369T9T9_9PROT</name>